<keyword evidence="3" id="KW-1185">Reference proteome</keyword>
<reference evidence="2" key="1">
    <citation type="submission" date="2013-05" db="EMBL/GenBank/DDBJ databases">
        <authorList>
            <person name="Yim A.K.Y."/>
            <person name="Chan T.F."/>
            <person name="Ji K.M."/>
            <person name="Liu X.Y."/>
            <person name="Zhou J.W."/>
            <person name="Li R.Q."/>
            <person name="Yang K.Y."/>
            <person name="Li J."/>
            <person name="Li M."/>
            <person name="Law P.T.W."/>
            <person name="Wu Y.L."/>
            <person name="Cai Z.L."/>
            <person name="Qin H."/>
            <person name="Bao Y."/>
            <person name="Leung R.K.K."/>
            <person name="Ng P.K.S."/>
            <person name="Zou J."/>
            <person name="Zhong X.J."/>
            <person name="Ran P.X."/>
            <person name="Zhong N.S."/>
            <person name="Liu Z.G."/>
            <person name="Tsui S.K.W."/>
        </authorList>
    </citation>
    <scope>NUCLEOTIDE SEQUENCE</scope>
    <source>
        <strain evidence="2">Derf</strain>
        <tissue evidence="2">Whole organism</tissue>
    </source>
</reference>
<dbReference type="AlphaFoldDB" id="A0A922I3M6"/>
<dbReference type="EMBL" id="ASGP02000003">
    <property type="protein sequence ID" value="KAH9517411.1"/>
    <property type="molecule type" value="Genomic_DNA"/>
</dbReference>
<feature type="region of interest" description="Disordered" evidence="1">
    <location>
        <begin position="34"/>
        <end position="59"/>
    </location>
</feature>
<organism evidence="2 3">
    <name type="scientific">Dermatophagoides farinae</name>
    <name type="common">American house dust mite</name>
    <dbReference type="NCBI Taxonomy" id="6954"/>
    <lineage>
        <taxon>Eukaryota</taxon>
        <taxon>Metazoa</taxon>
        <taxon>Ecdysozoa</taxon>
        <taxon>Arthropoda</taxon>
        <taxon>Chelicerata</taxon>
        <taxon>Arachnida</taxon>
        <taxon>Acari</taxon>
        <taxon>Acariformes</taxon>
        <taxon>Sarcoptiformes</taxon>
        <taxon>Astigmata</taxon>
        <taxon>Psoroptidia</taxon>
        <taxon>Analgoidea</taxon>
        <taxon>Pyroglyphidae</taxon>
        <taxon>Dermatophagoidinae</taxon>
        <taxon>Dermatophagoides</taxon>
    </lineage>
</organism>
<protein>
    <submittedName>
        <fullName evidence="2">Uncharacterized protein</fullName>
    </submittedName>
</protein>
<evidence type="ECO:0000313" key="3">
    <source>
        <dbReference type="Proteomes" id="UP000790347"/>
    </source>
</evidence>
<sequence>MANDIFDSAEYSSIMNRSNISKFKWNEKEEEEEMSNLINDDEKKLNRVTDHHQNLPNSN</sequence>
<accession>A0A922I3M6</accession>
<dbReference type="Proteomes" id="UP000790347">
    <property type="component" value="Unassembled WGS sequence"/>
</dbReference>
<reference evidence="2" key="2">
    <citation type="journal article" date="2022" name="Res Sq">
        <title>Comparative Genomics Reveals Insights into the Divergent Evolution of Astigmatic Mites and Household Pest Adaptations.</title>
        <authorList>
            <person name="Xiong Q."/>
            <person name="Wan A.T.-Y."/>
            <person name="Liu X.-Y."/>
            <person name="Fung C.S.-H."/>
            <person name="Xiao X."/>
            <person name="Malainual N."/>
            <person name="Hou J."/>
            <person name="Wang L."/>
            <person name="Wang M."/>
            <person name="Yang K."/>
            <person name="Cui Y."/>
            <person name="Leung E."/>
            <person name="Nong W."/>
            <person name="Shin S.-K."/>
            <person name="Au S."/>
            <person name="Jeong K.Y."/>
            <person name="Chew F.T."/>
            <person name="Hui J."/>
            <person name="Leung T.F."/>
            <person name="Tungtrongchitr A."/>
            <person name="Zhong N."/>
            <person name="Liu Z."/>
            <person name="Tsui S."/>
        </authorList>
    </citation>
    <scope>NUCLEOTIDE SEQUENCE</scope>
    <source>
        <strain evidence="2">Derf</strain>
        <tissue evidence="2">Whole organism</tissue>
    </source>
</reference>
<evidence type="ECO:0000256" key="1">
    <source>
        <dbReference type="SAM" id="MobiDB-lite"/>
    </source>
</evidence>
<proteinExistence type="predicted"/>
<evidence type="ECO:0000313" key="2">
    <source>
        <dbReference type="EMBL" id="KAH9517411.1"/>
    </source>
</evidence>
<comment type="caution">
    <text evidence="2">The sequence shown here is derived from an EMBL/GenBank/DDBJ whole genome shotgun (WGS) entry which is preliminary data.</text>
</comment>
<name>A0A922I3M6_DERFA</name>
<gene>
    <name evidence="2" type="ORF">DERF_008087</name>
</gene>
<feature type="compositionally biased region" description="Basic and acidic residues" evidence="1">
    <location>
        <begin position="40"/>
        <end position="53"/>
    </location>
</feature>